<dbReference type="PANTHER" id="PTHR33630:SF9">
    <property type="entry name" value="CUTINASE 4"/>
    <property type="match status" value="1"/>
</dbReference>
<feature type="compositionally biased region" description="Pro residues" evidence="3">
    <location>
        <begin position="197"/>
        <end position="208"/>
    </location>
</feature>
<feature type="chain" id="PRO_5021836904" description="Alpha/beta-hydrolase" evidence="4">
    <location>
        <begin position="18"/>
        <end position="298"/>
    </location>
</feature>
<feature type="compositionally biased region" description="Gly residues" evidence="3">
    <location>
        <begin position="183"/>
        <end position="192"/>
    </location>
</feature>
<dbReference type="Pfam" id="PF01083">
    <property type="entry name" value="Cutinase"/>
    <property type="match status" value="1"/>
</dbReference>
<gene>
    <name evidence="5" type="ORF">FKW77_008947</name>
</gene>
<feature type="compositionally biased region" description="Low complexity" evidence="3">
    <location>
        <begin position="209"/>
        <end position="229"/>
    </location>
</feature>
<dbReference type="Gene3D" id="3.40.50.1820">
    <property type="entry name" value="alpha/beta hydrolase"/>
    <property type="match status" value="1"/>
</dbReference>
<feature type="signal peptide" evidence="4">
    <location>
        <begin position="1"/>
        <end position="17"/>
    </location>
</feature>
<dbReference type="AlphaFoldDB" id="A0A517LCV3"/>
<accession>A0A517LCV3</accession>
<keyword evidence="6" id="KW-1185">Reference proteome</keyword>
<dbReference type="SUPFAM" id="SSF53474">
    <property type="entry name" value="alpha/beta-Hydrolases"/>
    <property type="match status" value="1"/>
</dbReference>
<dbReference type="STRING" id="50376.A0A517LCV3"/>
<dbReference type="OrthoDB" id="3932516at2759"/>
<evidence type="ECO:0000313" key="6">
    <source>
        <dbReference type="Proteomes" id="UP000316270"/>
    </source>
</evidence>
<dbReference type="Proteomes" id="UP000316270">
    <property type="component" value="Chromosome 9"/>
</dbReference>
<evidence type="ECO:0000313" key="5">
    <source>
        <dbReference type="EMBL" id="QDS73463.1"/>
    </source>
</evidence>
<dbReference type="InterPro" id="IPR000675">
    <property type="entry name" value="Cutinase/axe"/>
</dbReference>
<evidence type="ECO:0008006" key="7">
    <source>
        <dbReference type="Google" id="ProtNLM"/>
    </source>
</evidence>
<dbReference type="PANTHER" id="PTHR33630">
    <property type="entry name" value="CUTINASE RV1984C-RELATED-RELATED"/>
    <property type="match status" value="1"/>
</dbReference>
<sequence length="298" mass="30575">MRTSFVYLASILPATFAAECAPLHFVYARATTEPPAGLQPADFTAPDGVAKFDAAAKKTWSLGYGAAGASLYKNITKLLPGTTGWPVHYPAGMGGADLGNKDMLDQLQKQSAACPNQKFALGGHSQGGMVTVSTIPRIPKDILSKVVAVTMFGSPPCPEAVKDRCNSYCHKGDFVCDSAGGGKAPGGSGMPKGSGPKTPPKSATPPPKTSAETETAPAAAPPKTAGEAPQDGIEGMAGMSYMMRRAEHAAGDDCVAEVKRVAKSAKGAHLAYNEDGYYIGKAACFVAAQFKKMGGGAA</sequence>
<name>A0A517LCV3_9PEZI</name>
<keyword evidence="4" id="KW-0732">Signal</keyword>
<keyword evidence="2" id="KW-1015">Disulfide bond</keyword>
<dbReference type="SMART" id="SM01110">
    <property type="entry name" value="Cutinase"/>
    <property type="match status" value="1"/>
</dbReference>
<dbReference type="InterPro" id="IPR029058">
    <property type="entry name" value="AB_hydrolase_fold"/>
</dbReference>
<proteinExistence type="predicted"/>
<evidence type="ECO:0000256" key="2">
    <source>
        <dbReference type="ARBA" id="ARBA00023157"/>
    </source>
</evidence>
<reference evidence="5 6" key="1">
    <citation type="submission" date="2019-07" db="EMBL/GenBank/DDBJ databases">
        <title>Finished genome of Venturia effusa.</title>
        <authorList>
            <person name="Young C.A."/>
            <person name="Cox M.P."/>
            <person name="Ganley A.R.D."/>
            <person name="David W.J."/>
        </authorList>
    </citation>
    <scope>NUCLEOTIDE SEQUENCE [LARGE SCALE GENOMIC DNA]</scope>
    <source>
        <strain evidence="6">albino</strain>
    </source>
</reference>
<keyword evidence="1" id="KW-0378">Hydrolase</keyword>
<protein>
    <recommendedName>
        <fullName evidence="7">Alpha/beta-hydrolase</fullName>
    </recommendedName>
</protein>
<dbReference type="GO" id="GO:0052689">
    <property type="term" value="F:carboxylic ester hydrolase activity"/>
    <property type="evidence" value="ECO:0007669"/>
    <property type="project" value="UniProtKB-ARBA"/>
</dbReference>
<feature type="region of interest" description="Disordered" evidence="3">
    <location>
        <begin position="183"/>
        <end position="234"/>
    </location>
</feature>
<organism evidence="5 6">
    <name type="scientific">Venturia effusa</name>
    <dbReference type="NCBI Taxonomy" id="50376"/>
    <lineage>
        <taxon>Eukaryota</taxon>
        <taxon>Fungi</taxon>
        <taxon>Dikarya</taxon>
        <taxon>Ascomycota</taxon>
        <taxon>Pezizomycotina</taxon>
        <taxon>Dothideomycetes</taxon>
        <taxon>Pleosporomycetidae</taxon>
        <taxon>Venturiales</taxon>
        <taxon>Venturiaceae</taxon>
        <taxon>Venturia</taxon>
    </lineage>
</organism>
<evidence type="ECO:0000256" key="3">
    <source>
        <dbReference type="SAM" id="MobiDB-lite"/>
    </source>
</evidence>
<dbReference type="EMBL" id="CP042193">
    <property type="protein sequence ID" value="QDS73463.1"/>
    <property type="molecule type" value="Genomic_DNA"/>
</dbReference>
<evidence type="ECO:0000256" key="4">
    <source>
        <dbReference type="SAM" id="SignalP"/>
    </source>
</evidence>
<evidence type="ECO:0000256" key="1">
    <source>
        <dbReference type="ARBA" id="ARBA00022801"/>
    </source>
</evidence>